<evidence type="ECO:0000256" key="5">
    <source>
        <dbReference type="ARBA" id="ARBA00023136"/>
    </source>
</evidence>
<feature type="domain" description="Major facilitator superfamily (MFS) profile" evidence="7">
    <location>
        <begin position="1"/>
        <end position="383"/>
    </location>
</feature>
<accession>A0A9Q6EL95</accession>
<feature type="transmembrane region" description="Helical" evidence="6">
    <location>
        <begin position="358"/>
        <end position="379"/>
    </location>
</feature>
<evidence type="ECO:0000259" key="7">
    <source>
        <dbReference type="PROSITE" id="PS50850"/>
    </source>
</evidence>
<dbReference type="InterPro" id="IPR004752">
    <property type="entry name" value="AmpG_permease/AT-1"/>
</dbReference>
<feature type="transmembrane region" description="Helical" evidence="6">
    <location>
        <begin position="68"/>
        <end position="88"/>
    </location>
</feature>
<feature type="transmembrane region" description="Helical" evidence="6">
    <location>
        <begin position="238"/>
        <end position="261"/>
    </location>
</feature>
<protein>
    <submittedName>
        <fullName evidence="8">Beta-lactamase</fullName>
    </submittedName>
</protein>
<dbReference type="InterPro" id="IPR011701">
    <property type="entry name" value="MFS"/>
</dbReference>
<dbReference type="GO" id="GO:0022857">
    <property type="term" value="F:transmembrane transporter activity"/>
    <property type="evidence" value="ECO:0007669"/>
    <property type="project" value="InterPro"/>
</dbReference>
<feature type="transmembrane region" description="Helical" evidence="6">
    <location>
        <begin position="111"/>
        <end position="129"/>
    </location>
</feature>
<feature type="transmembrane region" description="Helical" evidence="6">
    <location>
        <begin position="43"/>
        <end position="62"/>
    </location>
</feature>
<sequence>MFYKKLGIDNAEIALWTSFLYLPWVIKMFWGPIVDIYFTKRQWIIYTQLTMFACLGLVAFCLQLPNFFFISLAALTIGAFISATYDIATDGFYLLALSPEQQAFFVGIRSLFYRLAVIFGSGILVFIAGQLEVSLDNIPLAWTLALSFCALILAIIFIFHRLVLPEPESESQRQLEATKKIDFWTIISSYFAQDKIINIIAFILLYRLGEAMLVKMASLFLLDKRELGGLGLSTSDVGLVYGTFGVISLIFGGILGGLVIAKYGLKKCLLPMALALNLPDIFYVYMAYSKPTLILVYPLVSLEQFGYGFGFTAFSVYLMYICQGEYKTSHFAISTGIMALGMMLPGLISGYLQKTLGYPLFFILVCLLTIPGMIALFFIPLKEESKLANN</sequence>
<gene>
    <name evidence="8" type="ORF">VF08_13250</name>
</gene>
<dbReference type="InterPro" id="IPR020846">
    <property type="entry name" value="MFS_dom"/>
</dbReference>
<evidence type="ECO:0000256" key="2">
    <source>
        <dbReference type="ARBA" id="ARBA00022448"/>
    </source>
</evidence>
<keyword evidence="3 6" id="KW-0812">Transmembrane</keyword>
<evidence type="ECO:0000313" key="9">
    <source>
        <dbReference type="Proteomes" id="UP000222310"/>
    </source>
</evidence>
<organism evidence="8 9">
    <name type="scientific">Nostoc linckia z8</name>
    <dbReference type="NCBI Taxonomy" id="1628746"/>
    <lineage>
        <taxon>Bacteria</taxon>
        <taxon>Bacillati</taxon>
        <taxon>Cyanobacteriota</taxon>
        <taxon>Cyanophyceae</taxon>
        <taxon>Nostocales</taxon>
        <taxon>Nostocaceae</taxon>
        <taxon>Nostoc</taxon>
    </lineage>
</organism>
<evidence type="ECO:0000313" key="8">
    <source>
        <dbReference type="EMBL" id="PHK03900.1"/>
    </source>
</evidence>
<dbReference type="Gene3D" id="1.20.1250.20">
    <property type="entry name" value="MFS general substrate transporter like domains"/>
    <property type="match status" value="2"/>
</dbReference>
<keyword evidence="4 6" id="KW-1133">Transmembrane helix</keyword>
<name>A0A9Q6EL95_NOSLI</name>
<dbReference type="PROSITE" id="PS50850">
    <property type="entry name" value="MFS"/>
    <property type="match status" value="1"/>
</dbReference>
<comment type="caution">
    <text evidence="8">The sequence shown here is derived from an EMBL/GenBank/DDBJ whole genome shotgun (WGS) entry which is preliminary data.</text>
</comment>
<feature type="transmembrane region" description="Helical" evidence="6">
    <location>
        <begin position="141"/>
        <end position="164"/>
    </location>
</feature>
<reference evidence="8 9" key="1">
    <citation type="submission" date="2015-02" db="EMBL/GenBank/DDBJ databases">
        <title>Nostoc linckia genome annotation.</title>
        <authorList>
            <person name="Zhou Z."/>
        </authorList>
    </citation>
    <scope>NUCLEOTIDE SEQUENCE [LARGE SCALE GENOMIC DNA]</scope>
    <source>
        <strain evidence="9">z8</strain>
    </source>
</reference>
<dbReference type="SUPFAM" id="SSF103473">
    <property type="entry name" value="MFS general substrate transporter"/>
    <property type="match status" value="1"/>
</dbReference>
<feature type="transmembrane region" description="Helical" evidence="6">
    <location>
        <begin position="294"/>
        <end position="319"/>
    </location>
</feature>
<dbReference type="EMBL" id="LAHD01000031">
    <property type="protein sequence ID" value="PHK03900.1"/>
    <property type="molecule type" value="Genomic_DNA"/>
</dbReference>
<feature type="transmembrane region" description="Helical" evidence="6">
    <location>
        <begin position="331"/>
        <end position="352"/>
    </location>
</feature>
<evidence type="ECO:0000256" key="4">
    <source>
        <dbReference type="ARBA" id="ARBA00022989"/>
    </source>
</evidence>
<dbReference type="Proteomes" id="UP000222310">
    <property type="component" value="Unassembled WGS sequence"/>
</dbReference>
<feature type="transmembrane region" description="Helical" evidence="6">
    <location>
        <begin position="196"/>
        <end position="218"/>
    </location>
</feature>
<evidence type="ECO:0000256" key="1">
    <source>
        <dbReference type="ARBA" id="ARBA00004651"/>
    </source>
</evidence>
<keyword evidence="2" id="KW-0813">Transport</keyword>
<evidence type="ECO:0000256" key="3">
    <source>
        <dbReference type="ARBA" id="ARBA00022692"/>
    </source>
</evidence>
<dbReference type="PANTHER" id="PTHR12778:SF10">
    <property type="entry name" value="MAJOR FACILITATOR SUPERFAMILY DOMAIN-CONTAINING PROTEIN 3"/>
    <property type="match status" value="1"/>
</dbReference>
<dbReference type="PANTHER" id="PTHR12778">
    <property type="entry name" value="SOLUTE CARRIER FAMILY 33 ACETYL-COA TRANSPORTER -RELATED"/>
    <property type="match status" value="1"/>
</dbReference>
<dbReference type="Pfam" id="PF07690">
    <property type="entry name" value="MFS_1"/>
    <property type="match status" value="1"/>
</dbReference>
<dbReference type="AlphaFoldDB" id="A0A9Q6EL95"/>
<feature type="transmembrane region" description="Helical" evidence="6">
    <location>
        <begin position="13"/>
        <end position="31"/>
    </location>
</feature>
<comment type="subcellular location">
    <subcellularLocation>
        <location evidence="1">Cell membrane</location>
        <topology evidence="1">Multi-pass membrane protein</topology>
    </subcellularLocation>
</comment>
<dbReference type="GO" id="GO:0005886">
    <property type="term" value="C:plasma membrane"/>
    <property type="evidence" value="ECO:0007669"/>
    <property type="project" value="UniProtKB-SubCell"/>
</dbReference>
<dbReference type="InterPro" id="IPR036259">
    <property type="entry name" value="MFS_trans_sf"/>
</dbReference>
<evidence type="ECO:0000256" key="6">
    <source>
        <dbReference type="SAM" id="Phobius"/>
    </source>
</evidence>
<keyword evidence="5 6" id="KW-0472">Membrane</keyword>
<proteinExistence type="predicted"/>